<dbReference type="Proteomes" id="UP000439752">
    <property type="component" value="Unassembled WGS sequence"/>
</dbReference>
<proteinExistence type="predicted"/>
<dbReference type="Gene3D" id="6.10.320.10">
    <property type="match status" value="1"/>
</dbReference>
<reference evidence="1 2" key="1">
    <citation type="submission" date="2019-10" db="EMBL/GenBank/DDBJ databases">
        <authorList>
            <person name="Karimi E."/>
        </authorList>
    </citation>
    <scope>NUCLEOTIDE SEQUENCE [LARGE SCALE GENOMIC DNA]</scope>
    <source>
        <strain evidence="1">Exiguobacterium sp. 9Y</strain>
    </source>
</reference>
<evidence type="ECO:0000313" key="2">
    <source>
        <dbReference type="Proteomes" id="UP000439752"/>
    </source>
</evidence>
<organism evidence="1 2">
    <name type="scientific">Exiguobacterium oxidotolerans</name>
    <dbReference type="NCBI Taxonomy" id="223958"/>
    <lineage>
        <taxon>Bacteria</taxon>
        <taxon>Bacillati</taxon>
        <taxon>Bacillota</taxon>
        <taxon>Bacilli</taxon>
        <taxon>Bacillales</taxon>
        <taxon>Bacillales Family XII. Incertae Sedis</taxon>
        <taxon>Exiguobacterium</taxon>
    </lineage>
</organism>
<gene>
    <name evidence="1" type="ORF">EXIGUO9Y_230087</name>
</gene>
<accession>A0A653I8S7</accession>
<evidence type="ECO:0000313" key="1">
    <source>
        <dbReference type="EMBL" id="VWX35308.1"/>
    </source>
</evidence>
<keyword evidence="2" id="KW-1185">Reference proteome</keyword>
<sequence length="168" mass="19251">MYLADAVKLKSILRKQLEQLVEEMERIAFIDLEKGEALPTGQERTLLDVESAMDAVRRDMRTLDRLVYAANLSTTIETTEGAIPLVEAIELATQLRAKATQFQELAARPKREFQYGFEGTTVIRHALYDPEAYRIKAQEMERAAHRISNAINAANYRTEIDFDGHRYM</sequence>
<dbReference type="EMBL" id="CABWKQ010000016">
    <property type="protein sequence ID" value="VWX35308.1"/>
    <property type="molecule type" value="Genomic_DNA"/>
</dbReference>
<dbReference type="RefSeq" id="WP_159173223.1">
    <property type="nucleotide sequence ID" value="NZ_LR732312.1"/>
</dbReference>
<dbReference type="AlphaFoldDB" id="A0A653I8S7"/>
<name>A0A653I8S7_9BACL</name>
<protein>
    <submittedName>
        <fullName evidence="1">Uncharacterized protein</fullName>
    </submittedName>
</protein>